<dbReference type="AlphaFoldDB" id="A0A9N7V023"/>
<accession>A0A9N7V023</accession>
<evidence type="ECO:0000313" key="3">
    <source>
        <dbReference type="Proteomes" id="UP001153269"/>
    </source>
</evidence>
<dbReference type="EMBL" id="CADEAL010002380">
    <property type="protein sequence ID" value="CAB1440000.1"/>
    <property type="molecule type" value="Genomic_DNA"/>
</dbReference>
<gene>
    <name evidence="2" type="ORF">PLEPLA_LOCUS27766</name>
</gene>
<feature type="region of interest" description="Disordered" evidence="1">
    <location>
        <begin position="52"/>
        <end position="101"/>
    </location>
</feature>
<keyword evidence="3" id="KW-1185">Reference proteome</keyword>
<feature type="compositionally biased region" description="Basic and acidic residues" evidence="1">
    <location>
        <begin position="53"/>
        <end position="63"/>
    </location>
</feature>
<sequence>MATAESSFLPEQAKDRANDERAPDSGRGQEEWRESVGEVLLDRRQRLLYQSRITDDEKDHGDEEQIAARTAVETKRKGTGQNESPENRITESPGVGCPVAI</sequence>
<organism evidence="2 3">
    <name type="scientific">Pleuronectes platessa</name>
    <name type="common">European plaice</name>
    <dbReference type="NCBI Taxonomy" id="8262"/>
    <lineage>
        <taxon>Eukaryota</taxon>
        <taxon>Metazoa</taxon>
        <taxon>Chordata</taxon>
        <taxon>Craniata</taxon>
        <taxon>Vertebrata</taxon>
        <taxon>Euteleostomi</taxon>
        <taxon>Actinopterygii</taxon>
        <taxon>Neopterygii</taxon>
        <taxon>Teleostei</taxon>
        <taxon>Neoteleostei</taxon>
        <taxon>Acanthomorphata</taxon>
        <taxon>Carangaria</taxon>
        <taxon>Pleuronectiformes</taxon>
        <taxon>Pleuronectoidei</taxon>
        <taxon>Pleuronectidae</taxon>
        <taxon>Pleuronectes</taxon>
    </lineage>
</organism>
<reference evidence="2" key="1">
    <citation type="submission" date="2020-03" db="EMBL/GenBank/DDBJ databases">
        <authorList>
            <person name="Weist P."/>
        </authorList>
    </citation>
    <scope>NUCLEOTIDE SEQUENCE</scope>
</reference>
<protein>
    <submittedName>
        <fullName evidence="2">Uncharacterized protein</fullName>
    </submittedName>
</protein>
<evidence type="ECO:0000313" key="2">
    <source>
        <dbReference type="EMBL" id="CAB1440000.1"/>
    </source>
</evidence>
<comment type="caution">
    <text evidence="2">The sequence shown here is derived from an EMBL/GenBank/DDBJ whole genome shotgun (WGS) entry which is preliminary data.</text>
</comment>
<name>A0A9N7V023_PLEPL</name>
<evidence type="ECO:0000256" key="1">
    <source>
        <dbReference type="SAM" id="MobiDB-lite"/>
    </source>
</evidence>
<feature type="compositionally biased region" description="Basic and acidic residues" evidence="1">
    <location>
        <begin position="12"/>
        <end position="34"/>
    </location>
</feature>
<proteinExistence type="predicted"/>
<dbReference type="Proteomes" id="UP001153269">
    <property type="component" value="Unassembled WGS sequence"/>
</dbReference>
<feature type="region of interest" description="Disordered" evidence="1">
    <location>
        <begin position="1"/>
        <end position="34"/>
    </location>
</feature>